<dbReference type="Proteomes" id="UP000261660">
    <property type="component" value="Unplaced"/>
</dbReference>
<dbReference type="InterPro" id="IPR036179">
    <property type="entry name" value="Ig-like_dom_sf"/>
</dbReference>
<dbReference type="STRING" id="56723.ENSLBEP00000006886"/>
<dbReference type="InterPro" id="IPR007110">
    <property type="entry name" value="Ig-like_dom"/>
</dbReference>
<dbReference type="Gene3D" id="2.60.40.10">
    <property type="entry name" value="Immunoglobulins"/>
    <property type="match status" value="1"/>
</dbReference>
<dbReference type="InterPro" id="IPR013783">
    <property type="entry name" value="Ig-like_fold"/>
</dbReference>
<dbReference type="GeneTree" id="ENSGT00980000198783"/>
<name>A0A3Q3EHF0_9LABR</name>
<evidence type="ECO:0000313" key="2">
    <source>
        <dbReference type="Ensembl" id="ENSLBEP00000006886.1"/>
    </source>
</evidence>
<keyword evidence="3" id="KW-1185">Reference proteome</keyword>
<accession>A0A3Q3EHF0</accession>
<dbReference type="GO" id="GO:0042110">
    <property type="term" value="P:T cell activation"/>
    <property type="evidence" value="ECO:0007669"/>
    <property type="project" value="TreeGrafter"/>
</dbReference>
<reference evidence="2" key="1">
    <citation type="submission" date="2025-08" db="UniProtKB">
        <authorList>
            <consortium name="Ensembl"/>
        </authorList>
    </citation>
    <scope>IDENTIFICATION</scope>
</reference>
<evidence type="ECO:0000313" key="3">
    <source>
        <dbReference type="Proteomes" id="UP000261660"/>
    </source>
</evidence>
<dbReference type="GO" id="GO:0035723">
    <property type="term" value="P:interleukin-15-mediated signaling pathway"/>
    <property type="evidence" value="ECO:0007669"/>
    <property type="project" value="TreeGrafter"/>
</dbReference>
<dbReference type="CDD" id="cd00096">
    <property type="entry name" value="Ig"/>
    <property type="match status" value="1"/>
</dbReference>
<dbReference type="GO" id="GO:0070374">
    <property type="term" value="P:positive regulation of ERK1 and ERK2 cascade"/>
    <property type="evidence" value="ECO:0007669"/>
    <property type="project" value="TreeGrafter"/>
</dbReference>
<dbReference type="GO" id="GO:0009897">
    <property type="term" value="C:external side of plasma membrane"/>
    <property type="evidence" value="ECO:0007669"/>
    <property type="project" value="TreeGrafter"/>
</dbReference>
<dbReference type="Ensembl" id="ENSLBET00000007230.1">
    <property type="protein sequence ID" value="ENSLBEP00000006886.1"/>
    <property type="gene ID" value="ENSLBEG00000005320.1"/>
</dbReference>
<feature type="domain" description="Ig-like" evidence="1">
    <location>
        <begin position="1"/>
        <end position="84"/>
    </location>
</feature>
<dbReference type="AlphaFoldDB" id="A0A3Q3EHF0"/>
<sequence>DQDVTLPCGIKNQPPQCSRMSWLYNRDTSQTLTEASREKINEESLRADRLSLDSDCSLVIKHITAEDVGRYTCRLEQQLEFDVNVYL</sequence>
<dbReference type="PANTHER" id="PTHR11422:SF5">
    <property type="entry name" value="DIVERSE IMMUNOGLOBULIN DOMAIN-CONTAINING PROTEIN 1.1 ISOFORM X1-RELATED"/>
    <property type="match status" value="1"/>
</dbReference>
<organism evidence="2 3">
    <name type="scientific">Labrus bergylta</name>
    <name type="common">ballan wrasse</name>
    <dbReference type="NCBI Taxonomy" id="56723"/>
    <lineage>
        <taxon>Eukaryota</taxon>
        <taxon>Metazoa</taxon>
        <taxon>Chordata</taxon>
        <taxon>Craniata</taxon>
        <taxon>Vertebrata</taxon>
        <taxon>Euteleostomi</taxon>
        <taxon>Actinopterygii</taxon>
        <taxon>Neopterygii</taxon>
        <taxon>Teleostei</taxon>
        <taxon>Neoteleostei</taxon>
        <taxon>Acanthomorphata</taxon>
        <taxon>Eupercaria</taxon>
        <taxon>Labriformes</taxon>
        <taxon>Labridae</taxon>
        <taxon>Labrus</taxon>
    </lineage>
</organism>
<dbReference type="InterPro" id="IPR013106">
    <property type="entry name" value="Ig_V-set"/>
</dbReference>
<dbReference type="Pfam" id="PF07686">
    <property type="entry name" value="V-set"/>
    <property type="match status" value="1"/>
</dbReference>
<reference evidence="2" key="2">
    <citation type="submission" date="2025-09" db="UniProtKB">
        <authorList>
            <consortium name="Ensembl"/>
        </authorList>
    </citation>
    <scope>IDENTIFICATION</scope>
</reference>
<dbReference type="GO" id="GO:0042289">
    <property type="term" value="F:MHC class II protein binding"/>
    <property type="evidence" value="ECO:0007669"/>
    <property type="project" value="TreeGrafter"/>
</dbReference>
<proteinExistence type="predicted"/>
<protein>
    <recommendedName>
        <fullName evidence="1">Ig-like domain-containing protein</fullName>
    </recommendedName>
</protein>
<evidence type="ECO:0000259" key="1">
    <source>
        <dbReference type="PROSITE" id="PS50835"/>
    </source>
</evidence>
<dbReference type="GO" id="GO:1990782">
    <property type="term" value="F:protein tyrosine kinase binding"/>
    <property type="evidence" value="ECO:0007669"/>
    <property type="project" value="TreeGrafter"/>
</dbReference>
<dbReference type="InParanoid" id="A0A3Q3EHF0"/>
<dbReference type="PROSITE" id="PS50835">
    <property type="entry name" value="IG_LIKE"/>
    <property type="match status" value="1"/>
</dbReference>
<dbReference type="SUPFAM" id="SSF48726">
    <property type="entry name" value="Immunoglobulin"/>
    <property type="match status" value="1"/>
</dbReference>
<dbReference type="PANTHER" id="PTHR11422">
    <property type="entry name" value="T-CELL SURFACE GLYCOPROTEIN CD4"/>
    <property type="match status" value="1"/>
</dbReference>
<dbReference type="GO" id="GO:0045121">
    <property type="term" value="C:membrane raft"/>
    <property type="evidence" value="ECO:0007669"/>
    <property type="project" value="TreeGrafter"/>
</dbReference>